<dbReference type="AlphaFoldDB" id="A0A6J4Q0U1"/>
<accession>A0A6J4Q0U1</accession>
<dbReference type="EMBL" id="CADCUV010000131">
    <property type="protein sequence ID" value="CAA9424842.1"/>
    <property type="molecule type" value="Genomic_DNA"/>
</dbReference>
<organism evidence="1">
    <name type="scientific">uncultured Rubrobacteraceae bacterium</name>
    <dbReference type="NCBI Taxonomy" id="349277"/>
    <lineage>
        <taxon>Bacteria</taxon>
        <taxon>Bacillati</taxon>
        <taxon>Actinomycetota</taxon>
        <taxon>Rubrobacteria</taxon>
        <taxon>Rubrobacterales</taxon>
        <taxon>Rubrobacteraceae</taxon>
        <taxon>environmental samples</taxon>
    </lineage>
</organism>
<protein>
    <submittedName>
        <fullName evidence="1">Uncharacterized protein</fullName>
    </submittedName>
</protein>
<evidence type="ECO:0000313" key="1">
    <source>
        <dbReference type="EMBL" id="CAA9424842.1"/>
    </source>
</evidence>
<name>A0A6J4Q0U1_9ACTN</name>
<reference evidence="1" key="1">
    <citation type="submission" date="2020-02" db="EMBL/GenBank/DDBJ databases">
        <authorList>
            <person name="Meier V. D."/>
        </authorList>
    </citation>
    <scope>NUCLEOTIDE SEQUENCE</scope>
    <source>
        <strain evidence="1">AVDCRST_MAG22</strain>
    </source>
</reference>
<gene>
    <name evidence="1" type="ORF">AVDCRST_MAG22-2839</name>
</gene>
<proteinExistence type="predicted"/>
<sequence length="259" mass="29316">METTAKNIDKTARTTREMAEAQRDSFEALAENFATAQRRGMGLAEGGLEFMRMQEESARAAQEFFAQGVRLLQLQGRNAEFVQGWTGDAVEVMREQAEHNARTAEAFARAANRQQEAFRTLTRGWVGAYTDFFSPFASARQATRAFQRATQQGLQVTEQVTRQGLKVAEENTRQGLRAAEQTDKVLREAEKATREAELRTAVFSALKTTDYDALSVEEVSRRIEGLPAEQLKKVREFEKRNKDRETLVAQIDRKIRANS</sequence>